<dbReference type="SUPFAM" id="SSF48452">
    <property type="entry name" value="TPR-like"/>
    <property type="match status" value="1"/>
</dbReference>
<feature type="domain" description="J" evidence="10">
    <location>
        <begin position="402"/>
        <end position="471"/>
    </location>
</feature>
<dbReference type="Pfam" id="PF00226">
    <property type="entry name" value="DnaJ"/>
    <property type="match status" value="1"/>
</dbReference>
<dbReference type="Gene3D" id="1.25.40.10">
    <property type="entry name" value="Tetratricopeptide repeat domain"/>
    <property type="match status" value="1"/>
</dbReference>
<keyword evidence="2 9" id="KW-0732">Signal</keyword>
<evidence type="ECO:0000259" key="10">
    <source>
        <dbReference type="PROSITE" id="PS50076"/>
    </source>
</evidence>
<feature type="compositionally biased region" description="Gly residues" evidence="8">
    <location>
        <begin position="488"/>
        <end position="497"/>
    </location>
</feature>
<dbReference type="PRINTS" id="PR00625">
    <property type="entry name" value="JDOMAIN"/>
</dbReference>
<evidence type="ECO:0000256" key="7">
    <source>
        <dbReference type="PROSITE-ProRule" id="PRU00339"/>
    </source>
</evidence>
<accession>A0A218ZDY5</accession>
<evidence type="ECO:0000313" key="12">
    <source>
        <dbReference type="Proteomes" id="UP000242519"/>
    </source>
</evidence>
<dbReference type="PANTHER" id="PTHR44140:SF2">
    <property type="entry name" value="LD25575P"/>
    <property type="match status" value="1"/>
</dbReference>
<dbReference type="GO" id="GO:0005788">
    <property type="term" value="C:endoplasmic reticulum lumen"/>
    <property type="evidence" value="ECO:0007669"/>
    <property type="project" value="UniProtKB-SubCell"/>
</dbReference>
<feature type="chain" id="PRO_5012397539" description="Tetratricopeptide repeat and J domain-containing co-chaperone DNJ1" evidence="9">
    <location>
        <begin position="22"/>
        <end position="517"/>
    </location>
</feature>
<dbReference type="OrthoDB" id="1726119at2759"/>
<feature type="signal peptide" evidence="9">
    <location>
        <begin position="1"/>
        <end position="21"/>
    </location>
</feature>
<dbReference type="SMART" id="SM00271">
    <property type="entry name" value="DnaJ"/>
    <property type="match status" value="1"/>
</dbReference>
<dbReference type="GO" id="GO:0051087">
    <property type="term" value="F:protein-folding chaperone binding"/>
    <property type="evidence" value="ECO:0007669"/>
    <property type="project" value="TreeGrafter"/>
</dbReference>
<dbReference type="AlphaFoldDB" id="A0A218ZDY5"/>
<sequence length="517" mass="57462">MIVNLSTLALATLLSSSSVFAISSSEIPSDTPISSLLATANEHLAKGETNDALTYYDVAISRDPQNYLTYFKRGATYLSLGRTTQATSDFDQVLSIKPGFEGALLQRARIRARSGEWEAAKRDYQSHGASGEDLSALEEAKGAASLATTAEKAGDWEECINQSGVAIMIASKVLSLRQTRAHCRFERGEVMEGMSDLKHILQMQPGLTEPHMKIAAITIYALADLEHGLDQLRKCLHSDPDSKECKKLYRRGKTLDKQVTQINKHFEKKQYASALKLLLPAGDDVGLVQEIKDEVQEFRKVGTIPEHAPNNLYHGMLEMVCEAYHELKNTKKSATWCDEVMSINENSLYGLLNKARRSMEAENYDAAISALKQAKEHHPGAQQVNRLLQNAQIELKRSKTKDYYKVLGVPRDSDELQIKSAYRKMIKVHHPDKAHKNGVSKEDAEKKMASINEAYEVLSNPELRQRYDQGDDPNDHEQQGQHSFRGNPFGGHGGGGGHHFEFKQQFGGGFPGGFPFG</sequence>
<dbReference type="GO" id="GO:0034975">
    <property type="term" value="P:protein folding in endoplasmic reticulum"/>
    <property type="evidence" value="ECO:0007669"/>
    <property type="project" value="TreeGrafter"/>
</dbReference>
<feature type="region of interest" description="Disordered" evidence="8">
    <location>
        <begin position="459"/>
        <end position="517"/>
    </location>
</feature>
<gene>
    <name evidence="11" type="ORF">B2J93_4905</name>
</gene>
<evidence type="ECO:0000313" key="11">
    <source>
        <dbReference type="EMBL" id="OWP06289.1"/>
    </source>
</evidence>
<feature type="repeat" description="TPR" evidence="7">
    <location>
        <begin position="67"/>
        <end position="100"/>
    </location>
</feature>
<evidence type="ECO:0000256" key="1">
    <source>
        <dbReference type="ARBA" id="ARBA00004319"/>
    </source>
</evidence>
<feature type="repeat" description="TPR" evidence="7">
    <location>
        <begin position="33"/>
        <end position="66"/>
    </location>
</feature>
<dbReference type="SUPFAM" id="SSF46565">
    <property type="entry name" value="Chaperone J-domain"/>
    <property type="match status" value="1"/>
</dbReference>
<feature type="compositionally biased region" description="Basic and acidic residues" evidence="8">
    <location>
        <begin position="463"/>
        <end position="479"/>
    </location>
</feature>
<dbReference type="Proteomes" id="UP000242519">
    <property type="component" value="Unassembled WGS sequence"/>
</dbReference>
<evidence type="ECO:0000256" key="9">
    <source>
        <dbReference type="SAM" id="SignalP"/>
    </source>
</evidence>
<evidence type="ECO:0000256" key="8">
    <source>
        <dbReference type="SAM" id="MobiDB-lite"/>
    </source>
</evidence>
<dbReference type="InterPro" id="IPR019734">
    <property type="entry name" value="TPR_rpt"/>
</dbReference>
<dbReference type="InterPro" id="IPR011990">
    <property type="entry name" value="TPR-like_helical_dom_sf"/>
</dbReference>
<dbReference type="SMART" id="SM00028">
    <property type="entry name" value="TPR"/>
    <property type="match status" value="3"/>
</dbReference>
<name>A0A218ZDY5_9HELO</name>
<reference evidence="11 12" key="1">
    <citation type="submission" date="2017-04" db="EMBL/GenBank/DDBJ databases">
        <title>Draft genome sequence of Marssonina coronaria NL1: causal agent of apple blotch.</title>
        <authorList>
            <person name="Cheng Q."/>
        </authorList>
    </citation>
    <scope>NUCLEOTIDE SEQUENCE [LARGE SCALE GENOMIC DNA]</scope>
    <source>
        <strain evidence="11 12">NL1</strain>
    </source>
</reference>
<evidence type="ECO:0000256" key="2">
    <source>
        <dbReference type="ARBA" id="ARBA00022729"/>
    </source>
</evidence>
<evidence type="ECO:0000256" key="6">
    <source>
        <dbReference type="ARBA" id="ARBA00073740"/>
    </source>
</evidence>
<keyword evidence="3" id="KW-0677">Repeat</keyword>
<dbReference type="STRING" id="503106.A0A218ZDY5"/>
<evidence type="ECO:0000256" key="4">
    <source>
        <dbReference type="ARBA" id="ARBA00022803"/>
    </source>
</evidence>
<protein>
    <recommendedName>
        <fullName evidence="6">Tetratricopeptide repeat and J domain-containing co-chaperone DNJ1</fullName>
    </recommendedName>
</protein>
<dbReference type="FunFam" id="1.10.287.110:FF:000083">
    <property type="entry name" value="DnaJ and TPR domain protein"/>
    <property type="match status" value="1"/>
</dbReference>
<dbReference type="InParanoid" id="A0A218ZDY5"/>
<dbReference type="FunFam" id="1.25.40.10:FF:000224">
    <property type="entry name" value="DnaJ and TPR domain protein"/>
    <property type="match status" value="1"/>
</dbReference>
<evidence type="ECO:0000256" key="5">
    <source>
        <dbReference type="ARBA" id="ARBA00022824"/>
    </source>
</evidence>
<dbReference type="PROSITE" id="PS50005">
    <property type="entry name" value="TPR"/>
    <property type="match status" value="2"/>
</dbReference>
<dbReference type="Gene3D" id="1.10.287.110">
    <property type="entry name" value="DnaJ domain"/>
    <property type="match status" value="1"/>
</dbReference>
<comment type="subcellular location">
    <subcellularLocation>
        <location evidence="1">Endoplasmic reticulum lumen</location>
    </subcellularLocation>
</comment>
<proteinExistence type="predicted"/>
<dbReference type="PANTHER" id="PTHR44140">
    <property type="entry name" value="LD25575P"/>
    <property type="match status" value="1"/>
</dbReference>
<dbReference type="InterPro" id="IPR001623">
    <property type="entry name" value="DnaJ_domain"/>
</dbReference>
<comment type="caution">
    <text evidence="11">The sequence shown here is derived from an EMBL/GenBank/DDBJ whole genome shotgun (WGS) entry which is preliminary data.</text>
</comment>
<dbReference type="EMBL" id="MZNU01000050">
    <property type="protein sequence ID" value="OWP06289.1"/>
    <property type="molecule type" value="Genomic_DNA"/>
</dbReference>
<keyword evidence="4 7" id="KW-0802">TPR repeat</keyword>
<dbReference type="PROSITE" id="PS50076">
    <property type="entry name" value="DNAJ_2"/>
    <property type="match status" value="1"/>
</dbReference>
<dbReference type="InterPro" id="IPR051727">
    <property type="entry name" value="DnaJ_C3_Co-chaperones"/>
</dbReference>
<keyword evidence="12" id="KW-1185">Reference proteome</keyword>
<organism evidence="11 12">
    <name type="scientific">Diplocarpon coronariae</name>
    <dbReference type="NCBI Taxonomy" id="2795749"/>
    <lineage>
        <taxon>Eukaryota</taxon>
        <taxon>Fungi</taxon>
        <taxon>Dikarya</taxon>
        <taxon>Ascomycota</taxon>
        <taxon>Pezizomycotina</taxon>
        <taxon>Leotiomycetes</taxon>
        <taxon>Helotiales</taxon>
        <taxon>Drepanopezizaceae</taxon>
        <taxon>Diplocarpon</taxon>
    </lineage>
</organism>
<dbReference type="CDD" id="cd06257">
    <property type="entry name" value="DnaJ"/>
    <property type="match status" value="1"/>
</dbReference>
<feature type="compositionally biased region" description="Gly residues" evidence="8">
    <location>
        <begin position="506"/>
        <end position="517"/>
    </location>
</feature>
<dbReference type="Pfam" id="PF13181">
    <property type="entry name" value="TPR_8"/>
    <property type="match status" value="1"/>
</dbReference>
<evidence type="ECO:0000256" key="3">
    <source>
        <dbReference type="ARBA" id="ARBA00022737"/>
    </source>
</evidence>
<dbReference type="GO" id="GO:0051787">
    <property type="term" value="F:misfolded protein binding"/>
    <property type="evidence" value="ECO:0007669"/>
    <property type="project" value="TreeGrafter"/>
</dbReference>
<dbReference type="InterPro" id="IPR036869">
    <property type="entry name" value="J_dom_sf"/>
</dbReference>
<keyword evidence="5" id="KW-0256">Endoplasmic reticulum</keyword>